<dbReference type="Gene3D" id="3.30.870.10">
    <property type="entry name" value="Endonuclease Chain A"/>
    <property type="match status" value="1"/>
</dbReference>
<evidence type="ECO:0000313" key="1">
    <source>
        <dbReference type="EMBL" id="SVC15639.1"/>
    </source>
</evidence>
<name>A0A382JV37_9ZZZZ</name>
<sequence>VVVFVDRGELEHSLHTCIGRLRHLGRRYFLVPVDMPGAFHPKVFLRLGNEGGLAWIGSGNLTRGGWGSNSELAGAWQLGGPDADPGGWVTGLLSYLDSTLRPGLARDLLARAQRLEWLPDAPEPGTGPVLFSHDQTLAGQIDRRWAERKFTSVKILTGSTDRDAAMLKWTVERFGIQQ</sequence>
<reference evidence="1" key="1">
    <citation type="submission" date="2018-05" db="EMBL/GenBank/DDBJ databases">
        <authorList>
            <person name="Lanie J.A."/>
            <person name="Ng W.-L."/>
            <person name="Kazmierczak K.M."/>
            <person name="Andrzejewski T.M."/>
            <person name="Davidsen T.M."/>
            <person name="Wayne K.J."/>
            <person name="Tettelin H."/>
            <person name="Glass J.I."/>
            <person name="Rusch D."/>
            <person name="Podicherti R."/>
            <person name="Tsui H.-C.T."/>
            <person name="Winkler M.E."/>
        </authorList>
    </citation>
    <scope>NUCLEOTIDE SEQUENCE</scope>
</reference>
<proteinExistence type="predicted"/>
<organism evidence="1">
    <name type="scientific">marine metagenome</name>
    <dbReference type="NCBI Taxonomy" id="408172"/>
    <lineage>
        <taxon>unclassified sequences</taxon>
        <taxon>metagenomes</taxon>
        <taxon>ecological metagenomes</taxon>
    </lineage>
</organism>
<feature type="non-terminal residue" evidence="1">
    <location>
        <position position="178"/>
    </location>
</feature>
<dbReference type="AlphaFoldDB" id="A0A382JV37"/>
<feature type="non-terminal residue" evidence="1">
    <location>
        <position position="1"/>
    </location>
</feature>
<dbReference type="EMBL" id="UINC01076453">
    <property type="protein sequence ID" value="SVC15639.1"/>
    <property type="molecule type" value="Genomic_DNA"/>
</dbReference>
<accession>A0A382JV37</accession>
<protein>
    <recommendedName>
        <fullName evidence="2">Phospholipase D-like domain-containing protein</fullName>
    </recommendedName>
</protein>
<gene>
    <name evidence="1" type="ORF">METZ01_LOCUS268493</name>
</gene>
<evidence type="ECO:0008006" key="2">
    <source>
        <dbReference type="Google" id="ProtNLM"/>
    </source>
</evidence>